<dbReference type="AlphaFoldDB" id="A0A7J8YBI2"/>
<organism evidence="1 2">
    <name type="scientific">Gossypium aridum</name>
    <name type="common">American cotton</name>
    <name type="synonym">Erioxylum aridum</name>
    <dbReference type="NCBI Taxonomy" id="34290"/>
    <lineage>
        <taxon>Eukaryota</taxon>
        <taxon>Viridiplantae</taxon>
        <taxon>Streptophyta</taxon>
        <taxon>Embryophyta</taxon>
        <taxon>Tracheophyta</taxon>
        <taxon>Spermatophyta</taxon>
        <taxon>Magnoliopsida</taxon>
        <taxon>eudicotyledons</taxon>
        <taxon>Gunneridae</taxon>
        <taxon>Pentapetalae</taxon>
        <taxon>rosids</taxon>
        <taxon>malvids</taxon>
        <taxon>Malvales</taxon>
        <taxon>Malvaceae</taxon>
        <taxon>Malvoideae</taxon>
        <taxon>Gossypium</taxon>
    </lineage>
</organism>
<accession>A0A7J8YBI2</accession>
<evidence type="ECO:0000313" key="2">
    <source>
        <dbReference type="Proteomes" id="UP000593577"/>
    </source>
</evidence>
<proteinExistence type="predicted"/>
<dbReference type="EMBL" id="JABFAA010000011">
    <property type="protein sequence ID" value="MBA0696349.1"/>
    <property type="molecule type" value="Genomic_DNA"/>
</dbReference>
<dbReference type="Proteomes" id="UP000593577">
    <property type="component" value="Unassembled WGS sequence"/>
</dbReference>
<protein>
    <submittedName>
        <fullName evidence="1">Uncharacterized protein</fullName>
    </submittedName>
</protein>
<name>A0A7J8YBI2_GOSAI</name>
<keyword evidence="2" id="KW-1185">Reference proteome</keyword>
<evidence type="ECO:0000313" key="1">
    <source>
        <dbReference type="EMBL" id="MBA0696349.1"/>
    </source>
</evidence>
<gene>
    <name evidence="1" type="ORF">Goari_002907</name>
</gene>
<comment type="caution">
    <text evidence="1">The sequence shown here is derived from an EMBL/GenBank/DDBJ whole genome shotgun (WGS) entry which is preliminary data.</text>
</comment>
<reference evidence="1 2" key="1">
    <citation type="journal article" date="2019" name="Genome Biol. Evol.">
        <title>Insights into the evolution of the New World diploid cottons (Gossypium, subgenus Houzingenia) based on genome sequencing.</title>
        <authorList>
            <person name="Grover C.E."/>
            <person name="Arick M.A. 2nd"/>
            <person name="Thrash A."/>
            <person name="Conover J.L."/>
            <person name="Sanders W.S."/>
            <person name="Peterson D.G."/>
            <person name="Frelichowski J.E."/>
            <person name="Scheffler J.A."/>
            <person name="Scheffler B.E."/>
            <person name="Wendel J.F."/>
        </authorList>
    </citation>
    <scope>NUCLEOTIDE SEQUENCE [LARGE SCALE GENOMIC DNA]</scope>
    <source>
        <strain evidence="1">185</strain>
        <tissue evidence="1">Leaf</tissue>
    </source>
</reference>
<sequence>MHAPMQEDVLFAFSLRYGPNQLVNLGSPQGIHEPVHLCNQYMVYGLCCSILEPRLFRV</sequence>